<evidence type="ECO:0000256" key="3">
    <source>
        <dbReference type="SAM" id="Phobius"/>
    </source>
</evidence>
<dbReference type="InterPro" id="IPR019734">
    <property type="entry name" value="TPR_rpt"/>
</dbReference>
<dbReference type="SMART" id="SM00028">
    <property type="entry name" value="TPR"/>
    <property type="match status" value="3"/>
</dbReference>
<evidence type="ECO:0000256" key="2">
    <source>
        <dbReference type="SAM" id="MobiDB-lite"/>
    </source>
</evidence>
<feature type="repeat" description="TPR" evidence="1">
    <location>
        <begin position="282"/>
        <end position="315"/>
    </location>
</feature>
<evidence type="ECO:0000256" key="1">
    <source>
        <dbReference type="PROSITE-ProRule" id="PRU00339"/>
    </source>
</evidence>
<keyword evidence="1" id="KW-0802">TPR repeat</keyword>
<dbReference type="Proteomes" id="UP001446205">
    <property type="component" value="Unassembled WGS sequence"/>
</dbReference>
<name>A0ABU9D8J5_9PROT</name>
<comment type="caution">
    <text evidence="4">The sequence shown here is derived from an EMBL/GenBank/DDBJ whole genome shotgun (WGS) entry which is preliminary data.</text>
</comment>
<gene>
    <name evidence="4" type="ORF">WOB96_04630</name>
</gene>
<dbReference type="PROSITE" id="PS50005">
    <property type="entry name" value="TPR"/>
    <property type="match status" value="1"/>
</dbReference>
<sequence length="364" mass="39034">MSLINDVLKDLDRRRGPQAAGAALPPVQAVDRSRKRMLLGGVLGTGVLAGGLLLLWPESLRVAPPAPVLAQAAPVAPAASTTAIQPPQVAVSPAEAPVAPALSPSVKETTPEAPDFEEPQSLSRTSVRQPPPSSTPEQRNAVRPVSSAPALPRAAQNKKAQAAELSSPPVIHPELEMTGQTRNARLEAALENRGSDPAGTIRDLQMLVSEEPRFASARVQLALLLWQKARQDEALQALREGRQLFPDNADITILLARLLAELQQNREAFDLLRQMRAPVSNPGYYGLLGALARQQGQLDLANKAYRQALRLNPDNLQWQMGLGLVLADQGQSAEARVLLQRVLERLPAGSEVGEYLRGRLAGLG</sequence>
<keyword evidence="3" id="KW-1133">Transmembrane helix</keyword>
<dbReference type="PANTHER" id="PTHR44809">
    <property type="match status" value="1"/>
</dbReference>
<dbReference type="SUPFAM" id="SSF48452">
    <property type="entry name" value="TPR-like"/>
    <property type="match status" value="1"/>
</dbReference>
<dbReference type="InterPro" id="IPR052943">
    <property type="entry name" value="TMTC_O-mannosyl-trnsfr"/>
</dbReference>
<evidence type="ECO:0000313" key="4">
    <source>
        <dbReference type="EMBL" id="MEK8089043.1"/>
    </source>
</evidence>
<organism evidence="4 5">
    <name type="scientific">Thermithiobacillus plumbiphilus</name>
    <dbReference type="NCBI Taxonomy" id="1729899"/>
    <lineage>
        <taxon>Bacteria</taxon>
        <taxon>Pseudomonadati</taxon>
        <taxon>Pseudomonadota</taxon>
        <taxon>Acidithiobacillia</taxon>
        <taxon>Acidithiobacillales</taxon>
        <taxon>Thermithiobacillaceae</taxon>
        <taxon>Thermithiobacillus</taxon>
    </lineage>
</organism>
<dbReference type="Pfam" id="PF13428">
    <property type="entry name" value="TPR_14"/>
    <property type="match status" value="1"/>
</dbReference>
<reference evidence="4 5" key="1">
    <citation type="submission" date="2024-04" db="EMBL/GenBank/DDBJ databases">
        <authorList>
            <person name="Abashina T."/>
            <person name="Shaikin A."/>
        </authorList>
    </citation>
    <scope>NUCLEOTIDE SEQUENCE [LARGE SCALE GENOMIC DNA]</scope>
    <source>
        <strain evidence="4 5">AAFK</strain>
    </source>
</reference>
<feature type="region of interest" description="Disordered" evidence="2">
    <location>
        <begin position="103"/>
        <end position="176"/>
    </location>
</feature>
<proteinExistence type="predicted"/>
<keyword evidence="3" id="KW-0812">Transmembrane</keyword>
<evidence type="ECO:0000313" key="5">
    <source>
        <dbReference type="Proteomes" id="UP001446205"/>
    </source>
</evidence>
<protein>
    <submittedName>
        <fullName evidence="4">Tetratricopeptide repeat protein</fullName>
    </submittedName>
</protein>
<dbReference type="EMBL" id="JBBPCO010000003">
    <property type="protein sequence ID" value="MEK8089043.1"/>
    <property type="molecule type" value="Genomic_DNA"/>
</dbReference>
<dbReference type="InterPro" id="IPR011990">
    <property type="entry name" value="TPR-like_helical_dom_sf"/>
</dbReference>
<dbReference type="RefSeq" id="WP_341370109.1">
    <property type="nucleotide sequence ID" value="NZ_JBBPCO010000003.1"/>
</dbReference>
<feature type="transmembrane region" description="Helical" evidence="3">
    <location>
        <begin position="37"/>
        <end position="56"/>
    </location>
</feature>
<keyword evidence="5" id="KW-1185">Reference proteome</keyword>
<dbReference type="Gene3D" id="1.25.40.10">
    <property type="entry name" value="Tetratricopeptide repeat domain"/>
    <property type="match status" value="2"/>
</dbReference>
<accession>A0ABU9D8J5</accession>
<keyword evidence="3" id="KW-0472">Membrane</keyword>
<dbReference type="Pfam" id="PF13432">
    <property type="entry name" value="TPR_16"/>
    <property type="match status" value="1"/>
</dbReference>
<dbReference type="PANTHER" id="PTHR44809:SF1">
    <property type="entry name" value="PROTEIN O-MANNOSYL-TRANSFERASE TMTC1"/>
    <property type="match status" value="1"/>
</dbReference>